<dbReference type="PROSITE" id="PS50885">
    <property type="entry name" value="HAMP"/>
    <property type="match status" value="1"/>
</dbReference>
<dbReference type="SMART" id="SM00304">
    <property type="entry name" value="HAMP"/>
    <property type="match status" value="1"/>
</dbReference>
<feature type="domain" description="Pterin-binding" evidence="15">
    <location>
        <begin position="384"/>
        <end position="513"/>
    </location>
</feature>
<evidence type="ECO:0000259" key="14">
    <source>
        <dbReference type="PROSITE" id="PS50885"/>
    </source>
</evidence>
<keyword evidence="8 12" id="KW-0472">Membrane</keyword>
<proteinExistence type="inferred from homology"/>
<evidence type="ECO:0000256" key="11">
    <source>
        <dbReference type="PROSITE-ProRule" id="PRU00284"/>
    </source>
</evidence>
<dbReference type="PROSITE" id="PS51257">
    <property type="entry name" value="PROKAR_LIPOPROTEIN"/>
    <property type="match status" value="1"/>
</dbReference>
<evidence type="ECO:0000313" key="16">
    <source>
        <dbReference type="EMBL" id="MFC0179076.1"/>
    </source>
</evidence>
<keyword evidence="3" id="KW-0488">Methylation</keyword>
<dbReference type="Proteomes" id="UP001589758">
    <property type="component" value="Unassembled WGS sequence"/>
</dbReference>
<dbReference type="InterPro" id="IPR051310">
    <property type="entry name" value="MCP_chemotaxis"/>
</dbReference>
<dbReference type="PRINTS" id="PR00260">
    <property type="entry name" value="CHEMTRNSDUCR"/>
</dbReference>
<evidence type="ECO:0000256" key="10">
    <source>
        <dbReference type="ARBA" id="ARBA00029447"/>
    </source>
</evidence>
<gene>
    <name evidence="16" type="ORF">ACFFIT_03020</name>
</gene>
<dbReference type="Pfam" id="PF02203">
    <property type="entry name" value="TarH"/>
    <property type="match status" value="1"/>
</dbReference>
<dbReference type="PROSITE" id="PS50972">
    <property type="entry name" value="PTERIN_BINDING"/>
    <property type="match status" value="1"/>
</dbReference>
<keyword evidence="17" id="KW-1185">Reference proteome</keyword>
<keyword evidence="2" id="KW-1003">Cell membrane</keyword>
<dbReference type="InterPro" id="IPR004089">
    <property type="entry name" value="MCPsignal_dom"/>
</dbReference>
<feature type="transmembrane region" description="Helical" evidence="12">
    <location>
        <begin position="12"/>
        <end position="31"/>
    </location>
</feature>
<sequence length="513" mass="56820">MFNKIKITTSLTILIISFVTMHIISSCISVYRSALNDNNFSKTVTLNHQIDSLAAIKLNLIQSRLDTYRAAASLIENNPVQFESDLGKAIANLNGVQKEMDYFLSLDNPLTTNAELIKNLEVAYTQLFTDLRYQQAKLKTEGFMGYRAADVHLTQENFLRITDEVIFNVSNLLKEYDALSAKMHEHSFNQFIIETVLLILMLLGAIRWNYVVLKKPLNDLISHFTYISNGDLSKKIEYCGKNEIAQLFSYFEKMQSYLIETVQVVRNSSDILVEGVSHVVLKNSDLAVRTDQQASSIQQTASSMDELTETVKLNALNASKASEIADFSAKAARKGEEITQTVTNTMDSIKESASKIADILNMIDSIAFQTNILALNAAVEAARAGELGRGFAVVADEVRNLALRSAEAATEIKQLIEESNQRVLLGSNLVNVAGDTMREIVHSVAKVNALIAEISTASTEQSIGIEVVSRSIRELDTTIQENGNLVNDLSSSAQVLESQSFHLIKSVSLFRII</sequence>
<organism evidence="16 17">
    <name type="scientific">Thorsellia kenyensis</name>
    <dbReference type="NCBI Taxonomy" id="1549888"/>
    <lineage>
        <taxon>Bacteria</taxon>
        <taxon>Pseudomonadati</taxon>
        <taxon>Pseudomonadota</taxon>
        <taxon>Gammaproteobacteria</taxon>
        <taxon>Enterobacterales</taxon>
        <taxon>Thorselliaceae</taxon>
        <taxon>Thorsellia</taxon>
    </lineage>
</organism>
<evidence type="ECO:0000256" key="4">
    <source>
        <dbReference type="ARBA" id="ARBA00022500"/>
    </source>
</evidence>
<comment type="subcellular location">
    <subcellularLocation>
        <location evidence="1">Cell inner membrane</location>
        <topology evidence="1">Multi-pass membrane protein</topology>
    </subcellularLocation>
</comment>
<evidence type="ECO:0000259" key="13">
    <source>
        <dbReference type="PROSITE" id="PS50111"/>
    </source>
</evidence>
<evidence type="ECO:0000256" key="8">
    <source>
        <dbReference type="ARBA" id="ARBA00023136"/>
    </source>
</evidence>
<evidence type="ECO:0000256" key="12">
    <source>
        <dbReference type="SAM" id="Phobius"/>
    </source>
</evidence>
<dbReference type="InterPro" id="IPR035440">
    <property type="entry name" value="4HB_MCP_dom_sf"/>
</dbReference>
<dbReference type="InterPro" id="IPR000489">
    <property type="entry name" value="Pterin-binding_dom"/>
</dbReference>
<dbReference type="PROSITE" id="PS50111">
    <property type="entry name" value="CHEMOTAXIS_TRANSDUC_2"/>
    <property type="match status" value="1"/>
</dbReference>
<evidence type="ECO:0000256" key="3">
    <source>
        <dbReference type="ARBA" id="ARBA00022481"/>
    </source>
</evidence>
<feature type="domain" description="HAMP" evidence="14">
    <location>
        <begin position="211"/>
        <end position="263"/>
    </location>
</feature>
<evidence type="ECO:0000256" key="5">
    <source>
        <dbReference type="ARBA" id="ARBA00022519"/>
    </source>
</evidence>
<dbReference type="Pfam" id="PF00015">
    <property type="entry name" value="MCPsignal"/>
    <property type="match status" value="1"/>
</dbReference>
<evidence type="ECO:0000313" key="17">
    <source>
        <dbReference type="Proteomes" id="UP001589758"/>
    </source>
</evidence>
<evidence type="ECO:0000256" key="2">
    <source>
        <dbReference type="ARBA" id="ARBA00022475"/>
    </source>
</evidence>
<keyword evidence="5" id="KW-0997">Cell inner membrane</keyword>
<keyword evidence="7 12" id="KW-1133">Transmembrane helix</keyword>
<dbReference type="SMART" id="SM00283">
    <property type="entry name" value="MA"/>
    <property type="match status" value="1"/>
</dbReference>
<dbReference type="PANTHER" id="PTHR43531:SF14">
    <property type="entry name" value="METHYL-ACCEPTING CHEMOTAXIS PROTEIN I-RELATED"/>
    <property type="match status" value="1"/>
</dbReference>
<dbReference type="Gene3D" id="1.20.120.30">
    <property type="entry name" value="Aspartate receptor, ligand-binding domain"/>
    <property type="match status" value="1"/>
</dbReference>
<dbReference type="PANTHER" id="PTHR43531">
    <property type="entry name" value="PROTEIN ICFG"/>
    <property type="match status" value="1"/>
</dbReference>
<dbReference type="InterPro" id="IPR003660">
    <property type="entry name" value="HAMP_dom"/>
</dbReference>
<comment type="similarity">
    <text evidence="10">Belongs to the methyl-accepting chemotaxis (MCP) protein family.</text>
</comment>
<evidence type="ECO:0000259" key="15">
    <source>
        <dbReference type="PROSITE" id="PS50972"/>
    </source>
</evidence>
<dbReference type="EMBL" id="JBHLXE010000027">
    <property type="protein sequence ID" value="MFC0179076.1"/>
    <property type="molecule type" value="Genomic_DNA"/>
</dbReference>
<comment type="caution">
    <text evidence="16">The sequence shown here is derived from an EMBL/GenBank/DDBJ whole genome shotgun (WGS) entry which is preliminary data.</text>
</comment>
<keyword evidence="4" id="KW-0145">Chemotaxis</keyword>
<accession>A0ABV6C7Y1</accession>
<dbReference type="InterPro" id="IPR004090">
    <property type="entry name" value="Chemotax_Me-accpt_rcpt"/>
</dbReference>
<dbReference type="CDD" id="cd11386">
    <property type="entry name" value="MCP_signal"/>
    <property type="match status" value="1"/>
</dbReference>
<name>A0ABV6C7Y1_9GAMM</name>
<dbReference type="RefSeq" id="WP_385876169.1">
    <property type="nucleotide sequence ID" value="NZ_JBHLXE010000027.1"/>
</dbReference>
<evidence type="ECO:0000256" key="6">
    <source>
        <dbReference type="ARBA" id="ARBA00022692"/>
    </source>
</evidence>
<keyword evidence="9 11" id="KW-0807">Transducer</keyword>
<dbReference type="InterPro" id="IPR003122">
    <property type="entry name" value="Tar_rcpt_lig-bd"/>
</dbReference>
<evidence type="ECO:0000256" key="9">
    <source>
        <dbReference type="ARBA" id="ARBA00023224"/>
    </source>
</evidence>
<dbReference type="CDD" id="cd06225">
    <property type="entry name" value="HAMP"/>
    <property type="match status" value="1"/>
</dbReference>
<evidence type="ECO:0000256" key="1">
    <source>
        <dbReference type="ARBA" id="ARBA00004429"/>
    </source>
</evidence>
<dbReference type="SUPFAM" id="SSF47170">
    <property type="entry name" value="Aspartate receptor, ligand-binding domain"/>
    <property type="match status" value="1"/>
</dbReference>
<reference evidence="16 17" key="1">
    <citation type="submission" date="2024-09" db="EMBL/GenBank/DDBJ databases">
        <authorList>
            <person name="Sun Q."/>
            <person name="Mori K."/>
        </authorList>
    </citation>
    <scope>NUCLEOTIDE SEQUENCE [LARGE SCALE GENOMIC DNA]</scope>
    <source>
        <strain evidence="16 17">CCM 8545</strain>
    </source>
</reference>
<feature type="domain" description="Methyl-accepting transducer" evidence="13">
    <location>
        <begin position="268"/>
        <end position="497"/>
    </location>
</feature>
<keyword evidence="6 12" id="KW-0812">Transmembrane</keyword>
<dbReference type="Gene3D" id="1.10.287.950">
    <property type="entry name" value="Methyl-accepting chemotaxis protein"/>
    <property type="match status" value="1"/>
</dbReference>
<dbReference type="SUPFAM" id="SSF58104">
    <property type="entry name" value="Methyl-accepting chemotaxis protein (MCP) signaling domain"/>
    <property type="match status" value="1"/>
</dbReference>
<protein>
    <submittedName>
        <fullName evidence="16">Methyl-accepting chemotaxis protein</fullName>
    </submittedName>
</protein>
<evidence type="ECO:0000256" key="7">
    <source>
        <dbReference type="ARBA" id="ARBA00022989"/>
    </source>
</evidence>